<accession>A0AA86N0E6</accession>
<protein>
    <recommendedName>
        <fullName evidence="1">PIN domain-containing protein</fullName>
    </recommendedName>
</protein>
<organism evidence="2 3">
    <name type="scientific">Nitrospira tepida</name>
    <dbReference type="NCBI Taxonomy" id="2973512"/>
    <lineage>
        <taxon>Bacteria</taxon>
        <taxon>Pseudomonadati</taxon>
        <taxon>Nitrospirota</taxon>
        <taxon>Nitrospiria</taxon>
        <taxon>Nitrospirales</taxon>
        <taxon>Nitrospiraceae</taxon>
        <taxon>Nitrospira</taxon>
    </lineage>
</organism>
<dbReference type="RefSeq" id="WP_289269111.1">
    <property type="nucleotide sequence ID" value="NZ_OX365700.1"/>
</dbReference>
<name>A0AA86N0E6_9BACT</name>
<dbReference type="KEGG" id="nti:DNFV4_02812"/>
<keyword evidence="3" id="KW-1185">Reference proteome</keyword>
<evidence type="ECO:0000313" key="3">
    <source>
        <dbReference type="Proteomes" id="UP001179121"/>
    </source>
</evidence>
<proteinExistence type="predicted"/>
<dbReference type="SUPFAM" id="SSF88723">
    <property type="entry name" value="PIN domain-like"/>
    <property type="match status" value="1"/>
</dbReference>
<reference evidence="2" key="1">
    <citation type="submission" date="2022-10" db="EMBL/GenBank/DDBJ databases">
        <authorList>
            <person name="Koch H."/>
        </authorList>
    </citation>
    <scope>NUCLEOTIDE SEQUENCE</scope>
    <source>
        <strain evidence="2">DNF</strain>
    </source>
</reference>
<sequence length="148" mass="17207">MPYFYFDSTALIKRYSRERGTRIVNKLLVKRGKVILVPSQSLVELYAILANQTKKELLTRDDWYSAVFRFEQETLQGLYHFVTPTHETYLSVKELSLHHPQLRAGQLLHLALAIELKPLRLTMVSTDTALLECCRPYGIKQINPEDDQ</sequence>
<evidence type="ECO:0000259" key="1">
    <source>
        <dbReference type="Pfam" id="PF01850"/>
    </source>
</evidence>
<dbReference type="InterPro" id="IPR029060">
    <property type="entry name" value="PIN-like_dom_sf"/>
</dbReference>
<dbReference type="AlphaFoldDB" id="A0AA86N0E6"/>
<dbReference type="InterPro" id="IPR002716">
    <property type="entry name" value="PIN_dom"/>
</dbReference>
<gene>
    <name evidence="2" type="ORF">DNFV4_02812</name>
</gene>
<feature type="domain" description="PIN" evidence="1">
    <location>
        <begin position="5"/>
        <end position="117"/>
    </location>
</feature>
<evidence type="ECO:0000313" key="2">
    <source>
        <dbReference type="EMBL" id="CAI4032382.1"/>
    </source>
</evidence>
<dbReference type="CDD" id="cd09874">
    <property type="entry name" value="PIN_MT3492-like"/>
    <property type="match status" value="1"/>
</dbReference>
<dbReference type="Gene3D" id="3.40.50.1010">
    <property type="entry name" value="5'-nuclease"/>
    <property type="match status" value="1"/>
</dbReference>
<dbReference type="Pfam" id="PF01850">
    <property type="entry name" value="PIN"/>
    <property type="match status" value="1"/>
</dbReference>
<dbReference type="EMBL" id="OX365700">
    <property type="protein sequence ID" value="CAI4032382.1"/>
    <property type="molecule type" value="Genomic_DNA"/>
</dbReference>
<dbReference type="Proteomes" id="UP001179121">
    <property type="component" value="Chromosome"/>
</dbReference>